<organism evidence="3 4">
    <name type="scientific">Pusillimonas noertemannii</name>
    <dbReference type="NCBI Taxonomy" id="305977"/>
    <lineage>
        <taxon>Bacteria</taxon>
        <taxon>Pseudomonadati</taxon>
        <taxon>Pseudomonadota</taxon>
        <taxon>Betaproteobacteria</taxon>
        <taxon>Burkholderiales</taxon>
        <taxon>Alcaligenaceae</taxon>
        <taxon>Pusillimonas</taxon>
    </lineage>
</organism>
<reference evidence="3 4" key="1">
    <citation type="submission" date="2018-04" db="EMBL/GenBank/DDBJ databases">
        <title>Genomic Encyclopedia of Type Strains, Phase IV (KMG-IV): sequencing the most valuable type-strain genomes for metagenomic binning, comparative biology and taxonomic classification.</title>
        <authorList>
            <person name="Goeker M."/>
        </authorList>
    </citation>
    <scope>NUCLEOTIDE SEQUENCE [LARGE SCALE GENOMIC DNA]</scope>
    <source>
        <strain evidence="3 4">DSM 10065</strain>
    </source>
</reference>
<dbReference type="RefSeq" id="WP_116517107.1">
    <property type="nucleotide sequence ID" value="NZ_JACCEX010000001.1"/>
</dbReference>
<protein>
    <submittedName>
        <fullName evidence="3">Toxin ParE1/3/4</fullName>
    </submittedName>
</protein>
<sequence>MAKKPILQRAKALEDIDESLGYYLQNASPRIAHAFIDALEKAYAHIGKHPLSGSLRYAYELNMPDLRTWPLKRFPHLIFYIETAEHIEIWRVLHQQRDIPSWMHSTT</sequence>
<comment type="caution">
    <text evidence="3">The sequence shown here is derived from an EMBL/GenBank/DDBJ whole genome shotgun (WGS) entry which is preliminary data.</text>
</comment>
<keyword evidence="4" id="KW-1185">Reference proteome</keyword>
<dbReference type="OrthoDB" id="276174at2"/>
<dbReference type="Proteomes" id="UP000246145">
    <property type="component" value="Unassembled WGS sequence"/>
</dbReference>
<evidence type="ECO:0000313" key="3">
    <source>
        <dbReference type="EMBL" id="PVY67800.1"/>
    </source>
</evidence>
<keyword evidence="2" id="KW-1277">Toxin-antitoxin system</keyword>
<dbReference type="InterPro" id="IPR007712">
    <property type="entry name" value="RelE/ParE_toxin"/>
</dbReference>
<dbReference type="PANTHER" id="PTHR33755">
    <property type="entry name" value="TOXIN PARE1-RELATED"/>
    <property type="match status" value="1"/>
</dbReference>
<gene>
    <name evidence="3" type="ORF">C7440_0183</name>
</gene>
<evidence type="ECO:0000313" key="4">
    <source>
        <dbReference type="Proteomes" id="UP000246145"/>
    </source>
</evidence>
<comment type="similarity">
    <text evidence="1">Belongs to the RelE toxin family.</text>
</comment>
<name>A0A2U1CPI6_9BURK</name>
<dbReference type="InterPro" id="IPR051803">
    <property type="entry name" value="TA_system_RelE-like_toxin"/>
</dbReference>
<dbReference type="EMBL" id="QEKO01000001">
    <property type="protein sequence ID" value="PVY67800.1"/>
    <property type="molecule type" value="Genomic_DNA"/>
</dbReference>
<evidence type="ECO:0000256" key="2">
    <source>
        <dbReference type="ARBA" id="ARBA00022649"/>
    </source>
</evidence>
<dbReference type="PANTHER" id="PTHR33755:SF8">
    <property type="entry name" value="TOXIN PARE2"/>
    <property type="match status" value="1"/>
</dbReference>
<proteinExistence type="inferred from homology"/>
<dbReference type="AlphaFoldDB" id="A0A2U1CPI6"/>
<dbReference type="Pfam" id="PF05016">
    <property type="entry name" value="ParE_toxin"/>
    <property type="match status" value="1"/>
</dbReference>
<dbReference type="InterPro" id="IPR035093">
    <property type="entry name" value="RelE/ParE_toxin_dom_sf"/>
</dbReference>
<dbReference type="Gene3D" id="3.30.2310.20">
    <property type="entry name" value="RelE-like"/>
    <property type="match status" value="1"/>
</dbReference>
<accession>A0A2U1CPI6</accession>
<evidence type="ECO:0000256" key="1">
    <source>
        <dbReference type="ARBA" id="ARBA00006226"/>
    </source>
</evidence>